<dbReference type="GeneID" id="60923655"/>
<reference evidence="2" key="1">
    <citation type="submission" date="2019-11" db="EMBL/GenBank/DDBJ databases">
        <authorList>
            <person name="Feng L."/>
        </authorList>
    </citation>
    <scope>NUCLEOTIDE SEQUENCE</scope>
    <source>
        <strain evidence="2">BcaccaeLFYP20</strain>
    </source>
</reference>
<proteinExistence type="predicted"/>
<dbReference type="AlphaFoldDB" id="A0A6N2VLS1"/>
<protein>
    <recommendedName>
        <fullName evidence="3">Transmembrane protein</fullName>
    </recommendedName>
</protein>
<evidence type="ECO:0008006" key="3">
    <source>
        <dbReference type="Google" id="ProtNLM"/>
    </source>
</evidence>
<feature type="transmembrane region" description="Helical" evidence="1">
    <location>
        <begin position="42"/>
        <end position="64"/>
    </location>
</feature>
<keyword evidence="1" id="KW-0472">Membrane</keyword>
<organism evidence="2">
    <name type="scientific">Bacteroides caccae</name>
    <dbReference type="NCBI Taxonomy" id="47678"/>
    <lineage>
        <taxon>Bacteria</taxon>
        <taxon>Pseudomonadati</taxon>
        <taxon>Bacteroidota</taxon>
        <taxon>Bacteroidia</taxon>
        <taxon>Bacteroidales</taxon>
        <taxon>Bacteroidaceae</taxon>
        <taxon>Bacteroides</taxon>
    </lineage>
</organism>
<name>A0A6N2VLS1_9BACE</name>
<accession>A0A6N2VLS1</accession>
<evidence type="ECO:0000313" key="2">
    <source>
        <dbReference type="EMBL" id="VYT30553.1"/>
    </source>
</evidence>
<keyword evidence="1" id="KW-1133">Transmembrane helix</keyword>
<dbReference type="EMBL" id="CACRTB010000029">
    <property type="protein sequence ID" value="VYT30553.1"/>
    <property type="molecule type" value="Genomic_DNA"/>
</dbReference>
<dbReference type="RefSeq" id="WP_008765144.1">
    <property type="nucleotide sequence ID" value="NZ_CACRTB010000029.1"/>
</dbReference>
<feature type="transmembrane region" description="Helical" evidence="1">
    <location>
        <begin position="94"/>
        <end position="118"/>
    </location>
</feature>
<gene>
    <name evidence="2" type="ORF">BCLFYP20_03105</name>
</gene>
<sequence length="124" mass="14405">MGIAKVAESMQLCAYNLTINYYMVKLTNHKKTIDRPLGCKRWGIIAIIIIIFAGSLSFLLYSYFSHDADNPQCNCLLCMLNHVPEEGEYIYNRYLIFISFIWIAVIFAAIFLVNYCFVKKNKKK</sequence>
<keyword evidence="1" id="KW-0812">Transmembrane</keyword>
<evidence type="ECO:0000256" key="1">
    <source>
        <dbReference type="SAM" id="Phobius"/>
    </source>
</evidence>